<dbReference type="GO" id="GO:0000164">
    <property type="term" value="C:protein phosphatase type 1 complex"/>
    <property type="evidence" value="ECO:0007669"/>
    <property type="project" value="TreeGrafter"/>
</dbReference>
<gene>
    <name evidence="2" type="ORF">EDB81DRAFT_910945</name>
</gene>
<evidence type="ECO:0000259" key="1">
    <source>
        <dbReference type="PROSITE" id="PS51159"/>
    </source>
</evidence>
<dbReference type="PANTHER" id="PTHR12307">
    <property type="entry name" value="PROTEIN PHOSPHATASE 1 REGULATORY SUBUNIT"/>
    <property type="match status" value="1"/>
</dbReference>
<comment type="caution">
    <text evidence="2">The sequence shown here is derived from an EMBL/GenBank/DDBJ whole genome shotgun (WGS) entry which is preliminary data.</text>
</comment>
<dbReference type="Proteomes" id="UP000738349">
    <property type="component" value="Unassembled WGS sequence"/>
</dbReference>
<sequence length="114" mass="13187">KAQAVRLEKVWLSSDKKSLLGSVAVSNLAIQKSVVCRFTFDYWKTTSEIAAEYSHVIRPHETSLGHDRFTFSIRLSNTANLESKTLFFCIRYSVNGQDYWDNNASRNFQVDFRK</sequence>
<dbReference type="GO" id="GO:0008157">
    <property type="term" value="F:protein phosphatase 1 binding"/>
    <property type="evidence" value="ECO:0007669"/>
    <property type="project" value="TreeGrafter"/>
</dbReference>
<name>A0A9P9DU44_9HYPO</name>
<dbReference type="PANTHER" id="PTHR12307:SF36">
    <property type="entry name" value="GLYCOGEN-BINDING SUBUNIT 76A"/>
    <property type="match status" value="1"/>
</dbReference>
<dbReference type="InterPro" id="IPR005036">
    <property type="entry name" value="CBM21_dom"/>
</dbReference>
<dbReference type="AlphaFoldDB" id="A0A9P9DU44"/>
<dbReference type="EMBL" id="JAGMUV010000020">
    <property type="protein sequence ID" value="KAH7126099.1"/>
    <property type="molecule type" value="Genomic_DNA"/>
</dbReference>
<dbReference type="GO" id="GO:2001069">
    <property type="term" value="F:glycogen binding"/>
    <property type="evidence" value="ECO:0007669"/>
    <property type="project" value="TreeGrafter"/>
</dbReference>
<feature type="domain" description="CBM21" evidence="1">
    <location>
        <begin position="1"/>
        <end position="111"/>
    </location>
</feature>
<dbReference type="InterPro" id="IPR050782">
    <property type="entry name" value="PP1_regulatory_subunit_3"/>
</dbReference>
<evidence type="ECO:0000313" key="2">
    <source>
        <dbReference type="EMBL" id="KAH7126099.1"/>
    </source>
</evidence>
<dbReference type="InterPro" id="IPR038175">
    <property type="entry name" value="CBM21_dom_sf"/>
</dbReference>
<dbReference type="OrthoDB" id="1881at2759"/>
<keyword evidence="3" id="KW-1185">Reference proteome</keyword>
<feature type="non-terminal residue" evidence="2">
    <location>
        <position position="1"/>
    </location>
</feature>
<accession>A0A9P9DU44</accession>
<reference evidence="2" key="1">
    <citation type="journal article" date="2021" name="Nat. Commun.">
        <title>Genetic determinants of endophytism in the Arabidopsis root mycobiome.</title>
        <authorList>
            <person name="Mesny F."/>
            <person name="Miyauchi S."/>
            <person name="Thiergart T."/>
            <person name="Pickel B."/>
            <person name="Atanasova L."/>
            <person name="Karlsson M."/>
            <person name="Huettel B."/>
            <person name="Barry K.W."/>
            <person name="Haridas S."/>
            <person name="Chen C."/>
            <person name="Bauer D."/>
            <person name="Andreopoulos W."/>
            <person name="Pangilinan J."/>
            <person name="LaButti K."/>
            <person name="Riley R."/>
            <person name="Lipzen A."/>
            <person name="Clum A."/>
            <person name="Drula E."/>
            <person name="Henrissat B."/>
            <person name="Kohler A."/>
            <person name="Grigoriev I.V."/>
            <person name="Martin F.M."/>
            <person name="Hacquard S."/>
        </authorList>
    </citation>
    <scope>NUCLEOTIDE SEQUENCE</scope>
    <source>
        <strain evidence="2">MPI-CAGE-AT-0147</strain>
    </source>
</reference>
<feature type="non-terminal residue" evidence="2">
    <location>
        <position position="114"/>
    </location>
</feature>
<dbReference type="Pfam" id="PF03370">
    <property type="entry name" value="CBM_21"/>
    <property type="match status" value="1"/>
</dbReference>
<dbReference type="PROSITE" id="PS51159">
    <property type="entry name" value="CBM21"/>
    <property type="match status" value="1"/>
</dbReference>
<dbReference type="GO" id="GO:0005979">
    <property type="term" value="P:regulation of glycogen biosynthetic process"/>
    <property type="evidence" value="ECO:0007669"/>
    <property type="project" value="TreeGrafter"/>
</dbReference>
<evidence type="ECO:0000313" key="3">
    <source>
        <dbReference type="Proteomes" id="UP000738349"/>
    </source>
</evidence>
<protein>
    <submittedName>
        <fullName evidence="2">Phosphatase regulatory subunit</fullName>
    </submittedName>
</protein>
<dbReference type="Gene3D" id="2.60.40.2440">
    <property type="entry name" value="Carbohydrate binding type-21 domain"/>
    <property type="match status" value="1"/>
</dbReference>
<proteinExistence type="predicted"/>
<organism evidence="2 3">
    <name type="scientific">Dactylonectria macrodidyma</name>
    <dbReference type="NCBI Taxonomy" id="307937"/>
    <lineage>
        <taxon>Eukaryota</taxon>
        <taxon>Fungi</taxon>
        <taxon>Dikarya</taxon>
        <taxon>Ascomycota</taxon>
        <taxon>Pezizomycotina</taxon>
        <taxon>Sordariomycetes</taxon>
        <taxon>Hypocreomycetidae</taxon>
        <taxon>Hypocreales</taxon>
        <taxon>Nectriaceae</taxon>
        <taxon>Dactylonectria</taxon>
    </lineage>
</organism>